<reference evidence="3" key="1">
    <citation type="submission" date="2020-08" db="EMBL/GenBank/DDBJ databases">
        <title>Lewinella bacteria from marine environments.</title>
        <authorList>
            <person name="Zhong Y."/>
        </authorList>
    </citation>
    <scope>NUCLEOTIDE SEQUENCE</scope>
    <source>
        <strain evidence="3">KCTC 42187</strain>
    </source>
</reference>
<dbReference type="RefSeq" id="WP_187466392.1">
    <property type="nucleotide sequence ID" value="NZ_JACSIT010000096.1"/>
</dbReference>
<sequence>MNATIKEYTDWLRDETEIYPADDGWMQLVLPDVNFNNDNLEVYLKQQPDGTVLYSDGKQTLRELDMAGVSVSRGKRKEEVTSILAAYGIRMQDEELLVQAPIGKKEAALHRLLGAMRELLDLRVLAQEKVKSFFLDDFQDLLLARDIPFLRNPTFYGKSGLAQTLDFALPQTKKRPETLIKAIGQPRQDRVLNAIMVINDTLALRPNSQGLVVLNDLEGLNADLEQALVSYQVPYQKMSERETLVRHLKPAA</sequence>
<evidence type="ECO:0000313" key="4">
    <source>
        <dbReference type="Proteomes" id="UP000650081"/>
    </source>
</evidence>
<proteinExistence type="predicted"/>
<keyword evidence="4" id="KW-1185">Reference proteome</keyword>
<dbReference type="Proteomes" id="UP000650081">
    <property type="component" value="Unassembled WGS sequence"/>
</dbReference>
<evidence type="ECO:0000259" key="2">
    <source>
        <dbReference type="Pfam" id="PF08862"/>
    </source>
</evidence>
<dbReference type="AlphaFoldDB" id="A0A923PKE5"/>
<evidence type="ECO:0000259" key="1">
    <source>
        <dbReference type="Pfam" id="PF08861"/>
    </source>
</evidence>
<comment type="caution">
    <text evidence="3">The sequence shown here is derived from an EMBL/GenBank/DDBJ whole genome shotgun (WGS) entry which is preliminary data.</text>
</comment>
<dbReference type="InterPro" id="IPR014960">
    <property type="entry name" value="DUF1828"/>
</dbReference>
<accession>A0A923PKE5</accession>
<protein>
    <submittedName>
        <fullName evidence="3">DUF1829 domain-containing protein</fullName>
    </submittedName>
</protein>
<name>A0A923PKE5_9BACT</name>
<evidence type="ECO:0000313" key="3">
    <source>
        <dbReference type="EMBL" id="MBC6994311.1"/>
    </source>
</evidence>
<feature type="domain" description="DUF1828" evidence="1">
    <location>
        <begin position="36"/>
        <end position="116"/>
    </location>
</feature>
<organism evidence="3 4">
    <name type="scientific">Neolewinella lacunae</name>
    <dbReference type="NCBI Taxonomy" id="1517758"/>
    <lineage>
        <taxon>Bacteria</taxon>
        <taxon>Pseudomonadati</taxon>
        <taxon>Bacteroidota</taxon>
        <taxon>Saprospiria</taxon>
        <taxon>Saprospirales</taxon>
        <taxon>Lewinellaceae</taxon>
        <taxon>Neolewinella</taxon>
    </lineage>
</organism>
<dbReference type="EMBL" id="JACSIT010000096">
    <property type="protein sequence ID" value="MBC6994311.1"/>
    <property type="molecule type" value="Genomic_DNA"/>
</dbReference>
<feature type="domain" description="DUF1829" evidence="2">
    <location>
        <begin position="157"/>
        <end position="241"/>
    </location>
</feature>
<dbReference type="Pfam" id="PF08862">
    <property type="entry name" value="DUF1829"/>
    <property type="match status" value="1"/>
</dbReference>
<dbReference type="InterPro" id="IPR014961">
    <property type="entry name" value="DUF1829"/>
</dbReference>
<gene>
    <name evidence="3" type="ORF">H9S92_09065</name>
</gene>
<dbReference type="Pfam" id="PF08861">
    <property type="entry name" value="DUF1828"/>
    <property type="match status" value="1"/>
</dbReference>